<name>A0A4R3YYE3_9GAMM</name>
<proteinExistence type="predicted"/>
<sequence>MTHTLAKFALITLPFLCIAGNAHALAQNSTSNKYFDENGTLVGQQIRLCNALSYHAGNVHSAYMITEEVPCGANPSLDYIVPGTIITAYTLPGSQTISNACGIAECSSSGVAEPTRLMNKGWTWLNFWQ</sequence>
<feature type="chain" id="PRO_5021029394" evidence="1">
    <location>
        <begin position="25"/>
        <end position="129"/>
    </location>
</feature>
<dbReference type="Proteomes" id="UP000295645">
    <property type="component" value="Unassembled WGS sequence"/>
</dbReference>
<organism evidence="2 3">
    <name type="scientific">Luteibacter rhizovicinus</name>
    <dbReference type="NCBI Taxonomy" id="242606"/>
    <lineage>
        <taxon>Bacteria</taxon>
        <taxon>Pseudomonadati</taxon>
        <taxon>Pseudomonadota</taxon>
        <taxon>Gammaproteobacteria</taxon>
        <taxon>Lysobacterales</taxon>
        <taxon>Rhodanobacteraceae</taxon>
        <taxon>Luteibacter</taxon>
    </lineage>
</organism>
<dbReference type="EMBL" id="SMCS01000001">
    <property type="protein sequence ID" value="TCV97781.1"/>
    <property type="molecule type" value="Genomic_DNA"/>
</dbReference>
<keyword evidence="3" id="KW-1185">Reference proteome</keyword>
<evidence type="ECO:0000313" key="2">
    <source>
        <dbReference type="EMBL" id="TCV97781.1"/>
    </source>
</evidence>
<dbReference type="RefSeq" id="WP_132141802.1">
    <property type="nucleotide sequence ID" value="NZ_SMCS01000001.1"/>
</dbReference>
<comment type="caution">
    <text evidence="2">The sequence shown here is derived from an EMBL/GenBank/DDBJ whole genome shotgun (WGS) entry which is preliminary data.</text>
</comment>
<feature type="signal peptide" evidence="1">
    <location>
        <begin position="1"/>
        <end position="24"/>
    </location>
</feature>
<protein>
    <submittedName>
        <fullName evidence="2">Uncharacterized protein</fullName>
    </submittedName>
</protein>
<accession>A0A4R3YYE3</accession>
<gene>
    <name evidence="2" type="ORF">EC912_101798</name>
</gene>
<dbReference type="AlphaFoldDB" id="A0A4R3YYE3"/>
<reference evidence="2 3" key="1">
    <citation type="submission" date="2019-03" db="EMBL/GenBank/DDBJ databases">
        <title>Above-ground endophytic microbial communities from plants in different locations in the United States.</title>
        <authorList>
            <person name="Frank C."/>
        </authorList>
    </citation>
    <scope>NUCLEOTIDE SEQUENCE [LARGE SCALE GENOMIC DNA]</scope>
    <source>
        <strain evidence="2 3">LP_13_YM</strain>
    </source>
</reference>
<evidence type="ECO:0000256" key="1">
    <source>
        <dbReference type="SAM" id="SignalP"/>
    </source>
</evidence>
<evidence type="ECO:0000313" key="3">
    <source>
        <dbReference type="Proteomes" id="UP000295645"/>
    </source>
</evidence>
<dbReference type="OrthoDB" id="5956388at2"/>
<keyword evidence="1" id="KW-0732">Signal</keyword>